<dbReference type="GO" id="GO:0016491">
    <property type="term" value="F:oxidoreductase activity"/>
    <property type="evidence" value="ECO:0007669"/>
    <property type="project" value="InterPro"/>
</dbReference>
<evidence type="ECO:0000259" key="3">
    <source>
        <dbReference type="PROSITE" id="PS51387"/>
    </source>
</evidence>
<dbReference type="InterPro" id="IPR036318">
    <property type="entry name" value="FAD-bd_PCMH-like_sf"/>
</dbReference>
<evidence type="ECO:0000313" key="5">
    <source>
        <dbReference type="Proteomes" id="UP000219050"/>
    </source>
</evidence>
<organism evidence="4 5">
    <name type="scientific">Pacificitalea manganoxidans</name>
    <dbReference type="NCBI Taxonomy" id="1411902"/>
    <lineage>
        <taxon>Bacteria</taxon>
        <taxon>Pseudomonadati</taxon>
        <taxon>Pseudomonadota</taxon>
        <taxon>Alphaproteobacteria</taxon>
        <taxon>Rhodobacterales</taxon>
        <taxon>Paracoccaceae</taxon>
        <taxon>Pacificitalea</taxon>
    </lineage>
</organism>
<proteinExistence type="predicted"/>
<dbReference type="GO" id="GO:0071949">
    <property type="term" value="F:FAD binding"/>
    <property type="evidence" value="ECO:0007669"/>
    <property type="project" value="InterPro"/>
</dbReference>
<evidence type="ECO:0000256" key="1">
    <source>
        <dbReference type="ARBA" id="ARBA00022630"/>
    </source>
</evidence>
<dbReference type="SUPFAM" id="SSF56176">
    <property type="entry name" value="FAD-binding/transporter-associated domain-like"/>
    <property type="match status" value="1"/>
</dbReference>
<evidence type="ECO:0000313" key="4">
    <source>
        <dbReference type="EMBL" id="ATI40924.1"/>
    </source>
</evidence>
<dbReference type="RefSeq" id="WP_097372531.1">
    <property type="nucleotide sequence ID" value="NZ_CP021404.1"/>
</dbReference>
<dbReference type="PANTHER" id="PTHR42659:SF5">
    <property type="entry name" value="ALDEHYDE OXIDOREDUCTASE FAD-BINDING SUBUNIT PAOB"/>
    <property type="match status" value="1"/>
</dbReference>
<dbReference type="InterPro" id="IPR002346">
    <property type="entry name" value="Mopterin_DH_FAD-bd"/>
</dbReference>
<evidence type="ECO:0000256" key="2">
    <source>
        <dbReference type="ARBA" id="ARBA00022827"/>
    </source>
</evidence>
<protein>
    <submittedName>
        <fullName evidence="4">Xanthine dehydrogenase</fullName>
    </submittedName>
</protein>
<dbReference type="PROSITE" id="PS51387">
    <property type="entry name" value="FAD_PCMH"/>
    <property type="match status" value="1"/>
</dbReference>
<gene>
    <name evidence="4" type="ORF">CBW24_02185</name>
</gene>
<dbReference type="SUPFAM" id="SSF55447">
    <property type="entry name" value="CO dehydrogenase flavoprotein C-terminal domain-like"/>
    <property type="match status" value="1"/>
</dbReference>
<name>A0A291LW95_9RHOB</name>
<dbReference type="EMBL" id="CP021404">
    <property type="protein sequence ID" value="ATI40924.1"/>
    <property type="molecule type" value="Genomic_DNA"/>
</dbReference>
<dbReference type="SMART" id="SM01092">
    <property type="entry name" value="CO_deh_flav_C"/>
    <property type="match status" value="1"/>
</dbReference>
<reference evidence="4 5" key="1">
    <citation type="submission" date="2017-05" db="EMBL/GenBank/DDBJ databases">
        <title>Comparative genomic and metabolic analysis of manganese-oxidizing mechanisms in Celeribater manganoxidans DY25T: its adaption to the environment of polymetallic nodule.</title>
        <authorList>
            <person name="Wang X."/>
        </authorList>
    </citation>
    <scope>NUCLEOTIDE SEQUENCE [LARGE SCALE GENOMIC DNA]</scope>
    <source>
        <strain evidence="4 5">DY25</strain>
    </source>
</reference>
<dbReference type="Gene3D" id="3.30.465.10">
    <property type="match status" value="2"/>
</dbReference>
<keyword evidence="5" id="KW-1185">Reference proteome</keyword>
<dbReference type="Gene3D" id="3.30.390.50">
    <property type="entry name" value="CO dehydrogenase flavoprotein, C-terminal domain"/>
    <property type="match status" value="1"/>
</dbReference>
<dbReference type="Proteomes" id="UP000219050">
    <property type="component" value="Chromosome"/>
</dbReference>
<accession>A0A291LW95</accession>
<keyword evidence="2" id="KW-0274">FAD</keyword>
<dbReference type="InterPro" id="IPR005107">
    <property type="entry name" value="CO_DH_flav_C"/>
</dbReference>
<dbReference type="InterPro" id="IPR016167">
    <property type="entry name" value="FAD-bd_PCMH_sub1"/>
</dbReference>
<sequence>MRSFDYARANSVSEATSEASVSTDKARFIAGGTNLLDLMKLEVMTPEKLVDITRLDLRDITPTEDGGLRIGALVTNSDLAADATVRRDYAVLSRALLAGASGQLRNKATTGGNLLQRTRCYYFYDTAMPCNKRDPGSGCSAIGGATRLHAILGASEACIATHPSDMAVAMQVLGAQVETERASNEGRLIPLAEFYKLPGDSPHIETVLEPGELITAVILPPPPGGTHVYRKVRDRASYAFALVSVAAVIGMDGGRMARVQLAFGGIAPRPWRSAEVEDLLQGEDPAPALFDRAADLLLADARGQGGNDFKIPLTRRTLRAVLAEATGMGDSQ</sequence>
<keyword evidence="1" id="KW-0285">Flavoprotein</keyword>
<dbReference type="InterPro" id="IPR036683">
    <property type="entry name" value="CO_DH_flav_C_dom_sf"/>
</dbReference>
<dbReference type="Gene3D" id="3.30.43.10">
    <property type="entry name" value="Uridine Diphospho-n-acetylenolpyruvylglucosamine Reductase, domain 2"/>
    <property type="match status" value="1"/>
</dbReference>
<dbReference type="InterPro" id="IPR051312">
    <property type="entry name" value="Diverse_Substr_Oxidored"/>
</dbReference>
<dbReference type="InterPro" id="IPR016169">
    <property type="entry name" value="FAD-bd_PCMH_sub2"/>
</dbReference>
<dbReference type="PANTHER" id="PTHR42659">
    <property type="entry name" value="XANTHINE DEHYDROGENASE SUBUNIT C-RELATED"/>
    <property type="match status" value="1"/>
</dbReference>
<dbReference type="InterPro" id="IPR016166">
    <property type="entry name" value="FAD-bd_PCMH"/>
</dbReference>
<dbReference type="Pfam" id="PF00941">
    <property type="entry name" value="FAD_binding_5"/>
    <property type="match status" value="1"/>
</dbReference>
<dbReference type="AlphaFoldDB" id="A0A291LW95"/>
<dbReference type="OrthoDB" id="9814706at2"/>
<dbReference type="KEGG" id="cmag:CBW24_02185"/>
<feature type="domain" description="FAD-binding PCMH-type" evidence="3">
    <location>
        <begin position="1"/>
        <end position="224"/>
    </location>
</feature>
<dbReference type="Pfam" id="PF03450">
    <property type="entry name" value="CO_deh_flav_C"/>
    <property type="match status" value="1"/>
</dbReference>